<accession>A0A913ZLR6</accession>
<evidence type="ECO:0000313" key="3">
    <source>
        <dbReference type="Proteomes" id="UP000887568"/>
    </source>
</evidence>
<dbReference type="InterPro" id="IPR027417">
    <property type="entry name" value="P-loop_NTPase"/>
</dbReference>
<dbReference type="InterPro" id="IPR049163">
    <property type="entry name" value="Pif1-like_2B_dom"/>
</dbReference>
<reference evidence="2" key="1">
    <citation type="submission" date="2022-11" db="UniProtKB">
        <authorList>
            <consortium name="EnsemblMetazoa"/>
        </authorList>
    </citation>
    <scope>IDENTIFICATION</scope>
</reference>
<protein>
    <recommendedName>
        <fullName evidence="1">DNA helicase Pif1-like 2B domain-containing protein</fullName>
    </recommendedName>
</protein>
<dbReference type="RefSeq" id="XP_038052743.1">
    <property type="nucleotide sequence ID" value="XM_038196815.1"/>
</dbReference>
<dbReference type="PANTHER" id="PTHR10492">
    <property type="match status" value="1"/>
</dbReference>
<dbReference type="GeneID" id="119725411"/>
<keyword evidence="3" id="KW-1185">Reference proteome</keyword>
<sequence length="217" mass="24045">MRVHLKSASNTKEFAALLLTIGNGTLPSTDGTTVQIPKALGLNLPSPEDLLNHVYPDIHLHAHNIEWLIERAILAPHNDTVREINWQLLQKYPGQETVFTSIDTVPQDDQAVQYPSEFLNSLHPSGMPPHLLTVKVGIPIICLRNLTPTMANGTRMIVTNITPNCLQVTIATGPNILHSTHPFDSQRLRLAILLQKSPIPCTTLLCHDHQQSPRPNT</sequence>
<dbReference type="PANTHER" id="PTHR10492:SF57">
    <property type="entry name" value="ATP-DEPENDENT DNA HELICASE"/>
    <property type="match status" value="1"/>
</dbReference>
<dbReference type="Proteomes" id="UP000887568">
    <property type="component" value="Unplaced"/>
</dbReference>
<dbReference type="OrthoDB" id="272985at2759"/>
<proteinExistence type="predicted"/>
<dbReference type="OMA" id="TYHSFDR"/>
<dbReference type="Pfam" id="PF21530">
    <property type="entry name" value="Pif1_2B_dom"/>
    <property type="match status" value="1"/>
</dbReference>
<feature type="domain" description="DNA helicase Pif1-like 2B" evidence="1">
    <location>
        <begin position="117"/>
        <end position="160"/>
    </location>
</feature>
<evidence type="ECO:0000313" key="2">
    <source>
        <dbReference type="EnsemblMetazoa" id="XP_038052743.1"/>
    </source>
</evidence>
<dbReference type="EnsemblMetazoa" id="XM_038196815.1">
    <property type="protein sequence ID" value="XP_038052743.1"/>
    <property type="gene ID" value="LOC119725411"/>
</dbReference>
<dbReference type="AlphaFoldDB" id="A0A913ZLR6"/>
<name>A0A913ZLR6_PATMI</name>
<dbReference type="SUPFAM" id="SSF52540">
    <property type="entry name" value="P-loop containing nucleoside triphosphate hydrolases"/>
    <property type="match status" value="1"/>
</dbReference>
<evidence type="ECO:0000259" key="1">
    <source>
        <dbReference type="Pfam" id="PF21530"/>
    </source>
</evidence>
<organism evidence="2 3">
    <name type="scientific">Patiria miniata</name>
    <name type="common">Bat star</name>
    <name type="synonym">Asterina miniata</name>
    <dbReference type="NCBI Taxonomy" id="46514"/>
    <lineage>
        <taxon>Eukaryota</taxon>
        <taxon>Metazoa</taxon>
        <taxon>Echinodermata</taxon>
        <taxon>Eleutherozoa</taxon>
        <taxon>Asterozoa</taxon>
        <taxon>Asteroidea</taxon>
        <taxon>Valvatacea</taxon>
        <taxon>Valvatida</taxon>
        <taxon>Asterinidae</taxon>
        <taxon>Patiria</taxon>
    </lineage>
</organism>